<dbReference type="EMBL" id="CP060394">
    <property type="protein sequence ID" value="QNI32409.1"/>
    <property type="molecule type" value="Genomic_DNA"/>
</dbReference>
<dbReference type="Pfam" id="PF14072">
    <property type="entry name" value="DndB"/>
    <property type="match status" value="1"/>
</dbReference>
<sequence length="494" mass="55648">MSSIPTLTPSENFGNLTHAFQSADSSARPYNVLTGFNLGSNTLLLSVPMHQFYEISAVANEQGLAEQSAEGMIAQRKLDPKHAAKLATYILKGLVNTLIERKKALKEEPSHALAVVQKSLGKQPYMALQPVVANLRPPNCTPTGENLRWKELHPGVITVYLGDKDVLWVIDGQHRRYALELVFDFLKEIKMSHEYPKRLKLYPLEKGQMMTPDELAVWMDVYEVARTTCKIMVEVHLGLDAFQERQLFHDLNNLGKKIENSLAFAFDSSNPINLFIKDELVEGSLLNASVIEKDIVDWHNDPGAITWKDLTAINAILFLNKTNIKGAQPGEVADRIDVARKFWQSINQIDHFGQAQARKKTVAAQPVMLKALAKLTYDFAFGRSHDPQILERLLDGIPHLDLSHKNPMWRYYEMDQVDRKSSGLTELSEYLPSDEIAGGGGANRDIGRYDPTEHTMRFGAKHNDIFPLLSDMVRWRLQLPNRHQSSDSDAVAAD</sequence>
<evidence type="ECO:0000313" key="1">
    <source>
        <dbReference type="EMBL" id="QNI32409.1"/>
    </source>
</evidence>
<accession>A0A7G8BIN9</accession>
<gene>
    <name evidence="1" type="ORF">H7849_26115</name>
</gene>
<evidence type="ECO:0008006" key="3">
    <source>
        <dbReference type="Google" id="ProtNLM"/>
    </source>
</evidence>
<evidence type="ECO:0000313" key="2">
    <source>
        <dbReference type="Proteomes" id="UP000515312"/>
    </source>
</evidence>
<dbReference type="InterPro" id="IPR017642">
    <property type="entry name" value="DNA_S_mod_DndB"/>
</dbReference>
<protein>
    <recommendedName>
        <fullName evidence="3">DGQHR domain-containing protein</fullName>
    </recommendedName>
</protein>
<proteinExistence type="predicted"/>
<reference evidence="1 2" key="1">
    <citation type="submission" date="2020-08" db="EMBL/GenBank/DDBJ databases">
        <title>Edaphobacter telluris sp. nov. and Acidobacterium dinghuensis sp. nov., two acidobacteria isolated from forest soil.</title>
        <authorList>
            <person name="Fu J."/>
            <person name="Qiu L."/>
        </authorList>
    </citation>
    <scope>NUCLEOTIDE SEQUENCE [LARGE SCALE GENOMIC DNA]</scope>
    <source>
        <strain evidence="1">4Y35</strain>
    </source>
</reference>
<name>A0A7G8BIN9_9BACT</name>
<organism evidence="1 2">
    <name type="scientific">Alloacidobacterium dinghuense</name>
    <dbReference type="NCBI Taxonomy" id="2763107"/>
    <lineage>
        <taxon>Bacteria</taxon>
        <taxon>Pseudomonadati</taxon>
        <taxon>Acidobacteriota</taxon>
        <taxon>Terriglobia</taxon>
        <taxon>Terriglobales</taxon>
        <taxon>Acidobacteriaceae</taxon>
        <taxon>Alloacidobacterium</taxon>
    </lineage>
</organism>
<dbReference type="AlphaFoldDB" id="A0A7G8BIN9"/>
<dbReference type="Proteomes" id="UP000515312">
    <property type="component" value="Chromosome"/>
</dbReference>
<dbReference type="KEGG" id="adin:H7849_26115"/>
<keyword evidence="2" id="KW-1185">Reference proteome</keyword>
<dbReference type="RefSeq" id="WP_186743364.1">
    <property type="nucleotide sequence ID" value="NZ_CP060394.1"/>
</dbReference>